<dbReference type="InterPro" id="IPR029063">
    <property type="entry name" value="SAM-dependent_MTases_sf"/>
</dbReference>
<evidence type="ECO:0000313" key="2">
    <source>
        <dbReference type="EMBL" id="ALE02231.1"/>
    </source>
</evidence>
<name>A0A0M3T256_9GAMM</name>
<evidence type="ECO:0000259" key="1">
    <source>
        <dbReference type="Pfam" id="PF08241"/>
    </source>
</evidence>
<feature type="domain" description="Methyltransferase type 11" evidence="1">
    <location>
        <begin position="66"/>
        <end position="159"/>
    </location>
</feature>
<reference evidence="2 3" key="1">
    <citation type="journal article" date="2015" name="Genome Announc.">
        <title>Genome Sequence of 'Candidatus Thioglobus singularis' Strain PS1, a Mixotroph from the SUP05 Clade of Marine Gammaproteobacteria.</title>
        <authorList>
            <person name="Marshall K.T."/>
            <person name="Morris R.M."/>
        </authorList>
    </citation>
    <scope>NUCLEOTIDE SEQUENCE [LARGE SCALE GENOMIC DNA]</scope>
    <source>
        <strain evidence="2 3">PS1</strain>
    </source>
</reference>
<dbReference type="KEGG" id="tsn:W908_06605"/>
<dbReference type="SUPFAM" id="SSF53335">
    <property type="entry name" value="S-adenosyl-L-methionine-dependent methyltransferases"/>
    <property type="match status" value="1"/>
</dbReference>
<dbReference type="OrthoDB" id="9760689at2"/>
<dbReference type="EMBL" id="CP006911">
    <property type="protein sequence ID" value="ALE02231.1"/>
    <property type="molecule type" value="Genomic_DNA"/>
</dbReference>
<keyword evidence="2" id="KW-0808">Transferase</keyword>
<dbReference type="CDD" id="cd02440">
    <property type="entry name" value="AdoMet_MTases"/>
    <property type="match status" value="1"/>
</dbReference>
<dbReference type="STRING" id="1125411.W908_06605"/>
<gene>
    <name evidence="2" type="ORF">W908_06605</name>
</gene>
<keyword evidence="3" id="KW-1185">Reference proteome</keyword>
<dbReference type="InterPro" id="IPR013216">
    <property type="entry name" value="Methyltransf_11"/>
</dbReference>
<organism evidence="2 3">
    <name type="scientific">Candidatus Pseudothioglobus singularis PS1</name>
    <dbReference type="NCBI Taxonomy" id="1125411"/>
    <lineage>
        <taxon>Bacteria</taxon>
        <taxon>Pseudomonadati</taxon>
        <taxon>Pseudomonadota</taxon>
        <taxon>Gammaproteobacteria</taxon>
        <taxon>Candidatus Pseudothioglobaceae</taxon>
        <taxon>Candidatus Pseudothioglobus</taxon>
    </lineage>
</organism>
<dbReference type="AlphaFoldDB" id="A0A0M3T256"/>
<sequence length="210" mass="23681">MKNTKSMISTIYQTLHAADSQELEGIYKKWASDYDHDVLELAGYVGHLITSSLLLSTIKNKKAKILDAGCGTGLVGEILSENNYKNVEGVDFSQEMLDEAIQKQVYQSLRLVDLTKNLDYEDSLFDAIVCAGTFTCGHVGPKALLEMVRITKQGGYICFTVRKQEWEASPYKEIIDNLENSNLWHQIVHKTSEYNVKEGITCQLCLYQVI</sequence>
<dbReference type="Gene3D" id="3.40.50.150">
    <property type="entry name" value="Vaccinia Virus protein VP39"/>
    <property type="match status" value="1"/>
</dbReference>
<dbReference type="RefSeq" id="WP_053820437.1">
    <property type="nucleotide sequence ID" value="NZ_CP006911.1"/>
</dbReference>
<accession>A0A0M3T256</accession>
<dbReference type="GO" id="GO:0032259">
    <property type="term" value="P:methylation"/>
    <property type="evidence" value="ECO:0007669"/>
    <property type="project" value="UniProtKB-KW"/>
</dbReference>
<evidence type="ECO:0000313" key="3">
    <source>
        <dbReference type="Proteomes" id="UP000068905"/>
    </source>
</evidence>
<keyword evidence="2" id="KW-0489">Methyltransferase</keyword>
<proteinExistence type="predicted"/>
<dbReference type="GO" id="GO:0008757">
    <property type="term" value="F:S-adenosylmethionine-dependent methyltransferase activity"/>
    <property type="evidence" value="ECO:0007669"/>
    <property type="project" value="InterPro"/>
</dbReference>
<dbReference type="Pfam" id="PF08241">
    <property type="entry name" value="Methyltransf_11"/>
    <property type="match status" value="1"/>
</dbReference>
<dbReference type="Proteomes" id="UP000068905">
    <property type="component" value="Chromosome"/>
</dbReference>
<protein>
    <submittedName>
        <fullName evidence="2">Methyltransferase type 11</fullName>
    </submittedName>
</protein>
<dbReference type="PANTHER" id="PTHR43591">
    <property type="entry name" value="METHYLTRANSFERASE"/>
    <property type="match status" value="1"/>
</dbReference>
<dbReference type="PANTHER" id="PTHR43591:SF110">
    <property type="entry name" value="RHODANESE DOMAIN-CONTAINING PROTEIN"/>
    <property type="match status" value="1"/>
</dbReference>